<dbReference type="OrthoDB" id="9797825at2"/>
<evidence type="ECO:0000256" key="1">
    <source>
        <dbReference type="ARBA" id="ARBA00008231"/>
    </source>
</evidence>
<dbReference type="GO" id="GO:0043461">
    <property type="term" value="P:proton-transporting ATP synthase complex assembly"/>
    <property type="evidence" value="ECO:0007669"/>
    <property type="project" value="InterPro"/>
</dbReference>
<keyword evidence="5" id="KW-1185">Reference proteome</keyword>
<accession>A0A0B5DW67</accession>
<evidence type="ECO:0000256" key="3">
    <source>
        <dbReference type="ARBA" id="ARBA00023186"/>
    </source>
</evidence>
<dbReference type="EMBL" id="CP004393">
    <property type="protein sequence ID" value="AJE45400.1"/>
    <property type="molecule type" value="Genomic_DNA"/>
</dbReference>
<dbReference type="STRING" id="1208324.P73_0685"/>
<dbReference type="InterPro" id="IPR023335">
    <property type="entry name" value="ATP12_ortho_dom_sf"/>
</dbReference>
<evidence type="ECO:0008006" key="6">
    <source>
        <dbReference type="Google" id="ProtNLM"/>
    </source>
</evidence>
<proteinExistence type="inferred from homology"/>
<dbReference type="KEGG" id="cid:P73_0685"/>
<reference evidence="4 5" key="1">
    <citation type="journal article" date="2014" name="Int. J. Syst. Evol. Microbiol.">
        <title>Celeribacter indicus sp. nov., a polycyclic aromatic hydrocarbon-degrading bacterium from deep-sea sediment and reclassification of Huaishuia halophila as Celeribacter halophilus comb. nov.</title>
        <authorList>
            <person name="Lai Q."/>
            <person name="Cao J."/>
            <person name="Yuan J."/>
            <person name="Li F."/>
            <person name="Shao Z."/>
        </authorList>
    </citation>
    <scope>NUCLEOTIDE SEQUENCE [LARGE SCALE GENOMIC DNA]</scope>
    <source>
        <strain evidence="4">P73</strain>
    </source>
</reference>
<dbReference type="InterPro" id="IPR011419">
    <property type="entry name" value="ATP12_ATP_synth-F1-assembly"/>
</dbReference>
<dbReference type="Gene3D" id="1.10.3580.10">
    <property type="entry name" value="ATP12 ATPase"/>
    <property type="match status" value="1"/>
</dbReference>
<evidence type="ECO:0000313" key="5">
    <source>
        <dbReference type="Proteomes" id="UP000031521"/>
    </source>
</evidence>
<dbReference type="PANTHER" id="PTHR21013:SF10">
    <property type="entry name" value="ATP SYNTHASE MITOCHONDRIAL F1 COMPLEX ASSEMBLY FACTOR 2"/>
    <property type="match status" value="1"/>
</dbReference>
<dbReference type="AlphaFoldDB" id="A0A0B5DW67"/>
<dbReference type="SUPFAM" id="SSF160909">
    <property type="entry name" value="ATP12-like"/>
    <property type="match status" value="1"/>
</dbReference>
<comment type="similarity">
    <text evidence="1">Belongs to the ATP12 family.</text>
</comment>
<dbReference type="Gene3D" id="3.30.2180.10">
    <property type="entry name" value="ATP12-like"/>
    <property type="match status" value="1"/>
</dbReference>
<name>A0A0B5DW67_9RHOB</name>
<keyword evidence="3" id="KW-0143">Chaperone</keyword>
<keyword evidence="2" id="KW-0809">Transit peptide</keyword>
<evidence type="ECO:0000256" key="2">
    <source>
        <dbReference type="ARBA" id="ARBA00022946"/>
    </source>
</evidence>
<dbReference type="PANTHER" id="PTHR21013">
    <property type="entry name" value="ATP SYNTHASE MITOCHONDRIAL F1 COMPLEX ASSEMBLY FACTOR 2/ATP12 PROTEIN, MITOCHONDRIAL PRECURSOR"/>
    <property type="match status" value="1"/>
</dbReference>
<dbReference type="HOGENOM" id="CLU_047893_3_0_5"/>
<dbReference type="Pfam" id="PF07542">
    <property type="entry name" value="ATP12"/>
    <property type="match status" value="1"/>
</dbReference>
<dbReference type="RefSeq" id="WP_043868477.1">
    <property type="nucleotide sequence ID" value="NZ_CP004393.1"/>
</dbReference>
<protein>
    <recommendedName>
        <fullName evidence="6">ATP12 ATPase</fullName>
    </recommendedName>
</protein>
<gene>
    <name evidence="4" type="ORF">P73_0685</name>
</gene>
<dbReference type="InterPro" id="IPR042272">
    <property type="entry name" value="ATP12_ATP_synth-F1-assembly_N"/>
</dbReference>
<evidence type="ECO:0000313" key="4">
    <source>
        <dbReference type="EMBL" id="AJE45400.1"/>
    </source>
</evidence>
<organism evidence="4 5">
    <name type="scientific">Celeribacter indicus</name>
    <dbReference type="NCBI Taxonomy" id="1208324"/>
    <lineage>
        <taxon>Bacteria</taxon>
        <taxon>Pseudomonadati</taxon>
        <taxon>Pseudomonadota</taxon>
        <taxon>Alphaproteobacteria</taxon>
        <taxon>Rhodobacterales</taxon>
        <taxon>Roseobacteraceae</taxon>
        <taxon>Celeribacter</taxon>
    </lineage>
</organism>
<sequence length="235" mass="25928">MAEWKAKRFWTETGVTEDEEGFGVSLDGRPVRTPAKVPLLVPTRALAELIAEEWDAQEGEIDPNTMPATRSANSAIDKVATQRAEVADLLSDYGDSDLLCYRAEAPEDLAAQQAEGWDPLLDWAATHLGARLAPRGGVMHAPQDAQALAALRARVHALTPFELAAFHDLVTLSGSLILAFAVIQDRLAAEEAWRLSRLDETYQIAQWGEDEEAAEHAELKRQSFLHAARFYRVVN</sequence>
<dbReference type="Proteomes" id="UP000031521">
    <property type="component" value="Chromosome"/>
</dbReference>